<keyword evidence="1" id="KW-0472">Membrane</keyword>
<dbReference type="PATRIC" id="fig|266128.3.peg.261"/>
<evidence type="ECO:0000256" key="1">
    <source>
        <dbReference type="SAM" id="Phobius"/>
    </source>
</evidence>
<dbReference type="Pfam" id="PF07584">
    <property type="entry name" value="BatA"/>
    <property type="match status" value="1"/>
</dbReference>
<feature type="domain" description="Aerotolerance regulator N-terminal" evidence="2">
    <location>
        <begin position="1"/>
        <end position="75"/>
    </location>
</feature>
<dbReference type="PANTHER" id="PTHR37464">
    <property type="entry name" value="BLL2463 PROTEIN"/>
    <property type="match status" value="1"/>
</dbReference>
<feature type="transmembrane region" description="Helical" evidence="1">
    <location>
        <begin position="55"/>
        <end position="73"/>
    </location>
</feature>
<name>A0A0R0C088_9GAMM</name>
<evidence type="ECO:0000259" key="2">
    <source>
        <dbReference type="Pfam" id="PF07584"/>
    </source>
</evidence>
<keyword evidence="1" id="KW-1133">Transmembrane helix</keyword>
<organism evidence="3 4">
    <name type="scientific">Stenotrophomonas koreensis</name>
    <dbReference type="NCBI Taxonomy" id="266128"/>
    <lineage>
        <taxon>Bacteria</taxon>
        <taxon>Pseudomonadati</taxon>
        <taxon>Pseudomonadota</taxon>
        <taxon>Gammaproteobacteria</taxon>
        <taxon>Lysobacterales</taxon>
        <taxon>Lysobacteraceae</taxon>
        <taxon>Stenotrophomonas</taxon>
    </lineage>
</organism>
<proteinExistence type="predicted"/>
<protein>
    <recommendedName>
        <fullName evidence="2">Aerotolerance regulator N-terminal domain-containing protein</fullName>
    </recommendedName>
</protein>
<dbReference type="AlphaFoldDB" id="A0A0R0C088"/>
<feature type="transmembrane region" description="Helical" evidence="1">
    <location>
        <begin position="6"/>
        <end position="24"/>
    </location>
</feature>
<reference evidence="3 4" key="1">
    <citation type="submission" date="2015-05" db="EMBL/GenBank/DDBJ databases">
        <title>Genome sequencing and analysis of members of genus Stenotrophomonas.</title>
        <authorList>
            <person name="Patil P.P."/>
            <person name="Midha S."/>
            <person name="Patil P.B."/>
        </authorList>
    </citation>
    <scope>NUCLEOTIDE SEQUENCE [LARGE SCALE GENOMIC DNA]</scope>
    <source>
        <strain evidence="3 4">DSM 17805</strain>
    </source>
</reference>
<keyword evidence="4" id="KW-1185">Reference proteome</keyword>
<comment type="caution">
    <text evidence="3">The sequence shown here is derived from an EMBL/GenBank/DDBJ whole genome shotgun (WGS) entry which is preliminary data.</text>
</comment>
<evidence type="ECO:0000313" key="3">
    <source>
        <dbReference type="EMBL" id="KRG58376.1"/>
    </source>
</evidence>
<keyword evidence="1" id="KW-0812">Transmembrane</keyword>
<dbReference type="InterPro" id="IPR024163">
    <property type="entry name" value="Aerotolerance_reg_N"/>
</dbReference>
<sequence>MSFLLPAGLFGLLALALPLLIHLIRRPPTETLAFAALRWLGDVARPQRQWRLRQWLLLLLRLLLITALALLLAEPVRQAGSANERVRAVSPVLPAPAPVEGLRDVWLADGFPAIAADVPVPPADQPTSSLLRQLDAQLPPGTALQVMVGPMMDGTDGQRPRLSRAVDWQVQAAPDTAPAGDAGKAAAPAAPRIVLRHDDSDAMRASLRVWQAVAAAWQPESDADIAPLTAPLPALDADTLLVWLAEAPLPEAAQEHRHQGGRVLVAAAIDDSTPTLLDNGDGAPLLARAADGRFLLTAPLSAAAAPRVLDADFPARLLAALQPRVTAARTDAADHAPLAGAAWLYAPTPQPLAPLLVVLIAALFLLERTVASWPRREAA</sequence>
<evidence type="ECO:0000313" key="4">
    <source>
        <dbReference type="Proteomes" id="UP000051254"/>
    </source>
</evidence>
<dbReference type="RefSeq" id="WP_057665289.1">
    <property type="nucleotide sequence ID" value="NZ_LDJH01000011.1"/>
</dbReference>
<accession>A0A0R0C088</accession>
<dbReference type="InterPro" id="IPR011933">
    <property type="entry name" value="Double_TM_dom"/>
</dbReference>
<dbReference type="STRING" id="266128.ABB25_06940"/>
<dbReference type="NCBIfam" id="TIGR02226">
    <property type="entry name" value="two_anch"/>
    <property type="match status" value="1"/>
</dbReference>
<dbReference type="PANTHER" id="PTHR37464:SF1">
    <property type="entry name" value="BLL2463 PROTEIN"/>
    <property type="match status" value="1"/>
</dbReference>
<dbReference type="Proteomes" id="UP000051254">
    <property type="component" value="Unassembled WGS sequence"/>
</dbReference>
<dbReference type="EMBL" id="LDJH01000011">
    <property type="protein sequence ID" value="KRG58376.1"/>
    <property type="molecule type" value="Genomic_DNA"/>
</dbReference>
<dbReference type="OrthoDB" id="7390489at2"/>
<gene>
    <name evidence="3" type="ORF">ABB25_06940</name>
</gene>